<protein>
    <recommendedName>
        <fullName evidence="5">C3H1-type domain-containing protein</fullName>
    </recommendedName>
</protein>
<evidence type="ECO:0000256" key="4">
    <source>
        <dbReference type="PROSITE-ProRule" id="PRU00723"/>
    </source>
</evidence>
<dbReference type="Gene3D" id="3.30.1370.210">
    <property type="match status" value="1"/>
</dbReference>
<dbReference type="Pfam" id="PF00642">
    <property type="entry name" value="zf-CCCH"/>
    <property type="match status" value="2"/>
</dbReference>
<evidence type="ECO:0000256" key="2">
    <source>
        <dbReference type="ARBA" id="ARBA00022771"/>
    </source>
</evidence>
<feature type="zinc finger region" description="C3H1-type" evidence="4">
    <location>
        <begin position="2"/>
        <end position="26"/>
    </location>
</feature>
<feature type="domain" description="C3H1-type" evidence="5">
    <location>
        <begin position="27"/>
        <end position="54"/>
    </location>
</feature>
<keyword evidence="1 4" id="KW-0479">Metal-binding</keyword>
<sequence>MATRGRVCIFWREGRCRNGELCPYMHREVGEPCLFWMQGTCRFGARCRFKHAPLTPQKMFERPVTPFELTQYEMDCLKLRKMLERIVGSTEGVAATLRLRFPRYRMLPGWYRMACEAIHGYRVTGTQAQIQEVRQAISFLTRSRTNYNRFRG</sequence>
<dbReference type="SMART" id="SM00356">
    <property type="entry name" value="ZnF_C3H1"/>
    <property type="match status" value="2"/>
</dbReference>
<dbReference type="InterPro" id="IPR000571">
    <property type="entry name" value="Znf_CCCH"/>
</dbReference>
<evidence type="ECO:0000256" key="3">
    <source>
        <dbReference type="ARBA" id="ARBA00022833"/>
    </source>
</evidence>
<dbReference type="EMBL" id="GBEZ01000656">
    <property type="protein sequence ID" value="JAC84245.1"/>
    <property type="molecule type" value="Transcribed_RNA"/>
</dbReference>
<evidence type="ECO:0000256" key="1">
    <source>
        <dbReference type="ARBA" id="ARBA00022723"/>
    </source>
</evidence>
<name>A0A061SMY8_9CHLO</name>
<evidence type="ECO:0000313" key="6">
    <source>
        <dbReference type="EMBL" id="JAC84245.1"/>
    </source>
</evidence>
<dbReference type="SUPFAM" id="SSF90229">
    <property type="entry name" value="CCCH zinc finger"/>
    <property type="match status" value="2"/>
</dbReference>
<keyword evidence="3 4" id="KW-0862">Zinc</keyword>
<evidence type="ECO:0000259" key="5">
    <source>
        <dbReference type="PROSITE" id="PS50103"/>
    </source>
</evidence>
<gene>
    <name evidence="6" type="ORF">TSPGSL018_1459</name>
</gene>
<feature type="zinc finger region" description="C3H1-type" evidence="4">
    <location>
        <begin position="27"/>
        <end position="54"/>
    </location>
</feature>
<dbReference type="InterPro" id="IPR036855">
    <property type="entry name" value="Znf_CCCH_sf"/>
</dbReference>
<feature type="domain" description="C3H1-type" evidence="5">
    <location>
        <begin position="2"/>
        <end position="26"/>
    </location>
</feature>
<proteinExistence type="predicted"/>
<dbReference type="PROSITE" id="PS50103">
    <property type="entry name" value="ZF_C3H1"/>
    <property type="match status" value="2"/>
</dbReference>
<organism evidence="6">
    <name type="scientific">Tetraselmis sp. GSL018</name>
    <dbReference type="NCBI Taxonomy" id="582737"/>
    <lineage>
        <taxon>Eukaryota</taxon>
        <taxon>Viridiplantae</taxon>
        <taxon>Chlorophyta</taxon>
        <taxon>core chlorophytes</taxon>
        <taxon>Chlorodendrophyceae</taxon>
        <taxon>Chlorodendrales</taxon>
        <taxon>Chlorodendraceae</taxon>
        <taxon>Tetraselmis</taxon>
    </lineage>
</organism>
<dbReference type="AlphaFoldDB" id="A0A061SMY8"/>
<dbReference type="GO" id="GO:0008270">
    <property type="term" value="F:zinc ion binding"/>
    <property type="evidence" value="ECO:0007669"/>
    <property type="project" value="UniProtKB-KW"/>
</dbReference>
<keyword evidence="2 4" id="KW-0863">Zinc-finger</keyword>
<feature type="non-terminal residue" evidence="6">
    <location>
        <position position="152"/>
    </location>
</feature>
<accession>A0A061SMY8</accession>
<reference evidence="6" key="1">
    <citation type="submission" date="2014-05" db="EMBL/GenBank/DDBJ databases">
        <title>The transcriptome of the halophilic microalga Tetraselmis sp. GSL018 isolated from the Great Salt Lake, Utah.</title>
        <authorList>
            <person name="Jinkerson R.E."/>
            <person name="D'Adamo S."/>
            <person name="Posewitz M.C."/>
        </authorList>
    </citation>
    <scope>NUCLEOTIDE SEQUENCE</scope>
    <source>
        <strain evidence="6">GSL018</strain>
    </source>
</reference>